<dbReference type="InterPro" id="IPR027417">
    <property type="entry name" value="P-loop_NTPase"/>
</dbReference>
<dbReference type="SUPFAM" id="SSF52540">
    <property type="entry name" value="P-loop containing nucleoside triphosphate hydrolases"/>
    <property type="match status" value="2"/>
</dbReference>
<protein>
    <submittedName>
        <fullName evidence="4">ATP-dependent helicase</fullName>
    </submittedName>
</protein>
<dbReference type="InterPro" id="IPR001650">
    <property type="entry name" value="Helicase_C-like"/>
</dbReference>
<dbReference type="Proteomes" id="UP000248975">
    <property type="component" value="Unassembled WGS sequence"/>
</dbReference>
<dbReference type="InterPro" id="IPR049730">
    <property type="entry name" value="SNF2/RAD54-like_C"/>
</dbReference>
<evidence type="ECO:0000313" key="4">
    <source>
        <dbReference type="EMBL" id="PZQ95025.1"/>
    </source>
</evidence>
<keyword evidence="4" id="KW-0347">Helicase</keyword>
<dbReference type="InterPro" id="IPR038718">
    <property type="entry name" value="SNF2-like_sf"/>
</dbReference>
<reference evidence="4 5" key="1">
    <citation type="submission" date="2017-08" db="EMBL/GenBank/DDBJ databases">
        <title>Infants hospitalized years apart are colonized by the same room-sourced microbial strains.</title>
        <authorList>
            <person name="Brooks B."/>
            <person name="Olm M.R."/>
            <person name="Firek B.A."/>
            <person name="Baker R."/>
            <person name="Thomas B.C."/>
            <person name="Morowitz M.J."/>
            <person name="Banfield J.F."/>
        </authorList>
    </citation>
    <scope>NUCLEOTIDE SEQUENCE [LARGE SCALE GENOMIC DNA]</scope>
    <source>
        <strain evidence="4">S2_003_000_R2_11</strain>
    </source>
</reference>
<organism evidence="4 5">
    <name type="scientific">Cereibacter sphaeroides</name>
    <name type="common">Rhodobacter sphaeroides</name>
    <dbReference type="NCBI Taxonomy" id="1063"/>
    <lineage>
        <taxon>Bacteria</taxon>
        <taxon>Pseudomonadati</taxon>
        <taxon>Pseudomonadota</taxon>
        <taxon>Alphaproteobacteria</taxon>
        <taxon>Rhodobacterales</taxon>
        <taxon>Paracoccaceae</taxon>
        <taxon>Cereibacter</taxon>
    </lineage>
</organism>
<dbReference type="Gene3D" id="3.40.50.300">
    <property type="entry name" value="P-loop containing nucleotide triphosphate hydrolases"/>
    <property type="match status" value="1"/>
</dbReference>
<dbReference type="Pfam" id="PF00176">
    <property type="entry name" value="SNF2-rel_dom"/>
    <property type="match status" value="1"/>
</dbReference>
<dbReference type="PANTHER" id="PTHR45766">
    <property type="entry name" value="DNA ANNEALING HELICASE AND ENDONUCLEASE ZRANB3 FAMILY MEMBER"/>
    <property type="match status" value="1"/>
</dbReference>
<feature type="domain" description="Helicase ATP-binding" evidence="2">
    <location>
        <begin position="9"/>
        <end position="174"/>
    </location>
</feature>
<evidence type="ECO:0000313" key="5">
    <source>
        <dbReference type="Proteomes" id="UP000248975"/>
    </source>
</evidence>
<dbReference type="InterPro" id="IPR014001">
    <property type="entry name" value="Helicase_ATP-bd"/>
</dbReference>
<gene>
    <name evidence="4" type="ORF">DI533_20405</name>
</gene>
<dbReference type="AlphaFoldDB" id="A0A2W5S7K0"/>
<dbReference type="CDD" id="cd18793">
    <property type="entry name" value="SF2_C_SNF"/>
    <property type="match status" value="1"/>
</dbReference>
<keyword evidence="1" id="KW-0378">Hydrolase</keyword>
<dbReference type="PANTHER" id="PTHR45766:SF6">
    <property type="entry name" value="SWI_SNF-RELATED MATRIX-ASSOCIATED ACTIN-DEPENDENT REGULATOR OF CHROMATIN SUBFAMILY A-LIKE PROTEIN 1"/>
    <property type="match status" value="1"/>
</dbReference>
<dbReference type="EMBL" id="QFQS01000010">
    <property type="protein sequence ID" value="PZQ95025.1"/>
    <property type="molecule type" value="Genomic_DNA"/>
</dbReference>
<keyword evidence="4" id="KW-0547">Nucleotide-binding</keyword>
<dbReference type="GO" id="GO:0005524">
    <property type="term" value="F:ATP binding"/>
    <property type="evidence" value="ECO:0007669"/>
    <property type="project" value="InterPro"/>
</dbReference>
<dbReference type="PROSITE" id="PS51192">
    <property type="entry name" value="HELICASE_ATP_BIND_1"/>
    <property type="match status" value="1"/>
</dbReference>
<dbReference type="Pfam" id="PF00271">
    <property type="entry name" value="Helicase_C"/>
    <property type="match status" value="1"/>
</dbReference>
<evidence type="ECO:0000256" key="1">
    <source>
        <dbReference type="ARBA" id="ARBA00022801"/>
    </source>
</evidence>
<accession>A0A2W5S7K0</accession>
<keyword evidence="4" id="KW-0067">ATP-binding</keyword>
<dbReference type="SMART" id="SM00487">
    <property type="entry name" value="DEXDc"/>
    <property type="match status" value="1"/>
</dbReference>
<dbReference type="GO" id="GO:0016787">
    <property type="term" value="F:hydrolase activity"/>
    <property type="evidence" value="ECO:0007669"/>
    <property type="project" value="UniProtKB-KW"/>
</dbReference>
<feature type="domain" description="Helicase C-terminal" evidence="3">
    <location>
        <begin position="316"/>
        <end position="486"/>
    </location>
</feature>
<dbReference type="PROSITE" id="PS51194">
    <property type="entry name" value="HELICASE_CTER"/>
    <property type="match status" value="1"/>
</dbReference>
<evidence type="ECO:0000259" key="3">
    <source>
        <dbReference type="PROSITE" id="PS51194"/>
    </source>
</evidence>
<dbReference type="GO" id="GO:0004386">
    <property type="term" value="F:helicase activity"/>
    <property type="evidence" value="ECO:0007669"/>
    <property type="project" value="UniProtKB-KW"/>
</dbReference>
<sequence length="487" mass="56443">MHGYQRQAYEFMMNTPFCALFIDLGMGKTVTSLTLAVDLLMDFQVQKVLVIAPRRVARKTWPDEIASWEHTCMFEYQVIDGSPAERQQQTRSKASIHIISRDNIEWLTEQWKHKWPYDMVIIDESSSFKDHTTKRFKALRRVRQHMKRMVQLTATPAAETYMHLFAQIYLLDEGKRFGKSITTYQENYFTYNRWSYKYKLRAGSEKIITDKIADICMVMKAEDYLDLGKPTFVDRKVELTYAQSAKYAEMAENFIVDVYGDDDEPVYVEAETAASLSSKLQQMASGVLYNTYLDGINPKTGKPIQKRDVYELHEAKLDMLEEIVEESAGHNILVGYHFKSSLDRLKKRFPKAVQMDKEGECVTKWNQGKIPMLLAHPQSAGHGLNLQKGGHIIVFYDIPYSLELYLQFIGRLHRQGQVHPVTVIHLVAEGKKKSKTLDFEPMPTVDSGVVAALRAKEDGQEWLLQEIMRIRRRRADKKRRELAAVEF</sequence>
<comment type="caution">
    <text evidence="4">The sequence shown here is derived from an EMBL/GenBank/DDBJ whole genome shotgun (WGS) entry which is preliminary data.</text>
</comment>
<proteinExistence type="predicted"/>
<name>A0A2W5S7K0_CERSP</name>
<dbReference type="Gene3D" id="3.40.50.10810">
    <property type="entry name" value="Tandem AAA-ATPase domain"/>
    <property type="match status" value="1"/>
</dbReference>
<evidence type="ECO:0000259" key="2">
    <source>
        <dbReference type="PROSITE" id="PS51192"/>
    </source>
</evidence>
<dbReference type="InterPro" id="IPR000330">
    <property type="entry name" value="SNF2_N"/>
</dbReference>